<dbReference type="InterPro" id="IPR000652">
    <property type="entry name" value="Triosephosphate_isomerase"/>
</dbReference>
<dbReference type="InterPro" id="IPR035990">
    <property type="entry name" value="TIM_sf"/>
</dbReference>
<comment type="subunit">
    <text evidence="2">Homodimer.</text>
</comment>
<reference evidence="5 6" key="1">
    <citation type="journal article" date="2013" name="BMC Genomics">
        <title>Genome sequencing and comparative genomics of honey bee microsporidia, Nosema apis reveal novel insights into host-parasite interactions.</title>
        <authorList>
            <person name="Chen Yp."/>
            <person name="Pettis J.S."/>
            <person name="Zhao Y."/>
            <person name="Liu X."/>
            <person name="Tallon L.J."/>
            <person name="Sadzewicz L.D."/>
            <person name="Li R."/>
            <person name="Zheng H."/>
            <person name="Huang S."/>
            <person name="Zhang X."/>
            <person name="Hamilton M.C."/>
            <person name="Pernal S.F."/>
            <person name="Melathopoulos A.P."/>
            <person name="Yan X."/>
            <person name="Evans J.D."/>
        </authorList>
    </citation>
    <scope>NUCLEOTIDE SEQUENCE [LARGE SCALE GENOMIC DNA]</scope>
    <source>
        <strain evidence="5 6">BRL 01</strain>
    </source>
</reference>
<comment type="similarity">
    <text evidence="1 4">Belongs to the triosephosphate isomerase family.</text>
</comment>
<dbReference type="Pfam" id="PF00121">
    <property type="entry name" value="TIM"/>
    <property type="match status" value="1"/>
</dbReference>
<keyword evidence="4" id="KW-0312">Gluconeogenesis</keyword>
<evidence type="ECO:0000313" key="6">
    <source>
        <dbReference type="Proteomes" id="UP000053780"/>
    </source>
</evidence>
<dbReference type="CDD" id="cd00311">
    <property type="entry name" value="TIM"/>
    <property type="match status" value="1"/>
</dbReference>
<dbReference type="GO" id="GO:0004807">
    <property type="term" value="F:triose-phosphate isomerase activity"/>
    <property type="evidence" value="ECO:0007669"/>
    <property type="project" value="UniProtKB-EC"/>
</dbReference>
<dbReference type="InterPro" id="IPR013785">
    <property type="entry name" value="Aldolase_TIM"/>
</dbReference>
<keyword evidence="6" id="KW-1185">Reference proteome</keyword>
<name>T0LAG7_9MICR</name>
<dbReference type="EMBL" id="KE647140">
    <property type="protein sequence ID" value="EQB61424.1"/>
    <property type="molecule type" value="Genomic_DNA"/>
</dbReference>
<dbReference type="UniPathway" id="UPA00109">
    <property type="reaction ID" value="UER00189"/>
</dbReference>
<dbReference type="GO" id="GO:0006096">
    <property type="term" value="P:glycolytic process"/>
    <property type="evidence" value="ECO:0007669"/>
    <property type="project" value="UniProtKB-UniPathway"/>
</dbReference>
<dbReference type="PANTHER" id="PTHR21139">
    <property type="entry name" value="TRIOSEPHOSPHATE ISOMERASE"/>
    <property type="match status" value="1"/>
</dbReference>
<dbReference type="UniPathway" id="UPA00138"/>
<dbReference type="GO" id="GO:0005829">
    <property type="term" value="C:cytosol"/>
    <property type="evidence" value="ECO:0007669"/>
    <property type="project" value="TreeGrafter"/>
</dbReference>
<accession>T0LAG7</accession>
<protein>
    <recommendedName>
        <fullName evidence="4">Triosephosphate isomerase</fullName>
        <ecNumber evidence="4">5.3.1.1</ecNumber>
    </recommendedName>
</protein>
<dbReference type="Proteomes" id="UP000053780">
    <property type="component" value="Unassembled WGS sequence"/>
</dbReference>
<keyword evidence="3 4" id="KW-0413">Isomerase</keyword>
<dbReference type="Gene3D" id="3.20.20.70">
    <property type="entry name" value="Aldolase class I"/>
    <property type="match status" value="1"/>
</dbReference>
<evidence type="ECO:0000256" key="4">
    <source>
        <dbReference type="RuleBase" id="RU363013"/>
    </source>
</evidence>
<dbReference type="GO" id="GO:0046166">
    <property type="term" value="P:glyceraldehyde-3-phosphate biosynthetic process"/>
    <property type="evidence" value="ECO:0007669"/>
    <property type="project" value="TreeGrafter"/>
</dbReference>
<dbReference type="SUPFAM" id="SSF51351">
    <property type="entry name" value="Triosephosphate isomerase (TIM)"/>
    <property type="match status" value="1"/>
</dbReference>
<comment type="catalytic activity">
    <reaction evidence="4">
        <text>D-glyceraldehyde 3-phosphate = dihydroxyacetone phosphate</text>
        <dbReference type="Rhea" id="RHEA:18585"/>
        <dbReference type="ChEBI" id="CHEBI:57642"/>
        <dbReference type="ChEBI" id="CHEBI:59776"/>
        <dbReference type="EC" id="5.3.1.1"/>
    </reaction>
</comment>
<dbReference type="PROSITE" id="PS51440">
    <property type="entry name" value="TIM_2"/>
    <property type="match status" value="1"/>
</dbReference>
<organism evidence="5 6">
    <name type="scientific">Vairimorpha apis BRL 01</name>
    <dbReference type="NCBI Taxonomy" id="1037528"/>
    <lineage>
        <taxon>Eukaryota</taxon>
        <taxon>Fungi</taxon>
        <taxon>Fungi incertae sedis</taxon>
        <taxon>Microsporidia</taxon>
        <taxon>Nosematidae</taxon>
        <taxon>Vairimorpha</taxon>
    </lineage>
</organism>
<dbReference type="PANTHER" id="PTHR21139:SF2">
    <property type="entry name" value="TRIOSEPHOSPHATE ISOMERASE"/>
    <property type="match status" value="1"/>
</dbReference>
<dbReference type="HOGENOM" id="CLU_024251_2_0_1"/>
<dbReference type="NCBIfam" id="TIGR00419">
    <property type="entry name" value="tim"/>
    <property type="match status" value="1"/>
</dbReference>
<evidence type="ECO:0000256" key="2">
    <source>
        <dbReference type="ARBA" id="ARBA00011738"/>
    </source>
</evidence>
<dbReference type="GO" id="GO:0019563">
    <property type="term" value="P:glycerol catabolic process"/>
    <property type="evidence" value="ECO:0007669"/>
    <property type="project" value="TreeGrafter"/>
</dbReference>
<proteinExistence type="inferred from homology"/>
<comment type="pathway">
    <text evidence="4">Carbohydrate degradation; glycolysis; D-glyceraldehyde 3-phosphate from glycerone phosphate: step 1/1.</text>
</comment>
<keyword evidence="4" id="KW-0324">Glycolysis</keyword>
<dbReference type="VEuPathDB" id="MicrosporidiaDB:NAPIS_ORF00997"/>
<comment type="pathway">
    <text evidence="4">Carbohydrate biosynthesis; gluconeogenesis.</text>
</comment>
<evidence type="ECO:0000256" key="3">
    <source>
        <dbReference type="ARBA" id="ARBA00023235"/>
    </source>
</evidence>
<dbReference type="OrthoDB" id="6715177at2759"/>
<gene>
    <name evidence="5" type="ORF">NAPIS_ORF00997</name>
</gene>
<evidence type="ECO:0000313" key="5">
    <source>
        <dbReference type="EMBL" id="EQB61424.1"/>
    </source>
</evidence>
<sequence length="237" mass="26800">MKPIIVGNWKANVNFDMYENLPSDSTNIEVCMAIPYIYIPKAREISKKNISIAAQDCSRFGIGPHTGEIPAEFLKNFDVKYVLIGHSERRAESLENFETLTSKINRALGAGLKVIYCIGENSYERENDIHIKSLYDQFFMVVGQNIQIDIAYEPAYSIGSGILPKKDDVQDVIDQIRKWSRNINVTGRILYGGSIDVNNIETFEDIKGLNGYLVGGSSLTPDFIDLVKKYDEMNFKH</sequence>
<dbReference type="GO" id="GO:0006094">
    <property type="term" value="P:gluconeogenesis"/>
    <property type="evidence" value="ECO:0007669"/>
    <property type="project" value="UniProtKB-UniPathway"/>
</dbReference>
<dbReference type="EC" id="5.3.1.1" evidence="4"/>
<dbReference type="AlphaFoldDB" id="T0LAG7"/>
<evidence type="ECO:0000256" key="1">
    <source>
        <dbReference type="ARBA" id="ARBA00007422"/>
    </source>
</evidence>